<organism evidence="2 3">
    <name type="scientific">Hyaloscypha variabilis (strain UAMH 11265 / GT02V1 / F)</name>
    <name type="common">Meliniomyces variabilis</name>
    <dbReference type="NCBI Taxonomy" id="1149755"/>
    <lineage>
        <taxon>Eukaryota</taxon>
        <taxon>Fungi</taxon>
        <taxon>Dikarya</taxon>
        <taxon>Ascomycota</taxon>
        <taxon>Pezizomycotina</taxon>
        <taxon>Leotiomycetes</taxon>
        <taxon>Helotiales</taxon>
        <taxon>Hyaloscyphaceae</taxon>
        <taxon>Hyaloscypha</taxon>
        <taxon>Hyaloscypha variabilis</taxon>
    </lineage>
</organism>
<protein>
    <submittedName>
        <fullName evidence="2">Uncharacterized protein</fullName>
    </submittedName>
</protein>
<dbReference type="AlphaFoldDB" id="A0A2J6RV40"/>
<dbReference type="EMBL" id="KZ613943">
    <property type="protein sequence ID" value="PMD42323.1"/>
    <property type="molecule type" value="Genomic_DNA"/>
</dbReference>
<feature type="compositionally biased region" description="Polar residues" evidence="1">
    <location>
        <begin position="865"/>
        <end position="875"/>
    </location>
</feature>
<keyword evidence="3" id="KW-1185">Reference proteome</keyword>
<feature type="compositionally biased region" description="Basic and acidic residues" evidence="1">
    <location>
        <begin position="705"/>
        <end position="720"/>
    </location>
</feature>
<proteinExistence type="predicted"/>
<sequence length="1027" mass="117574">MDPPPIGIVRVGLESLEFWEGREVDEENVMDLVKVFEKSRYGCDRYDDHNIIPAYVNPRELNNILELSNLTREELQLSLSSQGFRPWIETGNIKIRGLHGQHRVEAGKRFLPPSESWWTVKLIDRPSVKQGEQFSYETWFSDGEIYRKVRFYQHAQQEDLVQEWMLRLKSKSKLRNLSWLLEREGYTERLDMLLKFPGLWKWFELGNIRRLFALRCDEELQRYLELIFEVWDIITLGDPEIQRSTNIKTVQCLQGRAPFASLADRQSIVRDMNEENLFPNVTNAGTRQRVLEAILGLNVIIPTIKTLNENSKLLEIAVHIIRRELSDSRSGSLFDSLREIWCPPSFCSLEILEGKFRPFLLPNNIEHAYLVYFLTFLSALRQFPNLGNIAPLRDVRSVPLHAQVDLGYKTLFARRARFMGYKNRQIKENCNLISGELALAVRQLPTIKGKEGIETRWGRPFGQAHSQLQRELFIPNLWRARFETTREPSAMYVQQDFLRAFFRPEVFVDWDRYPYLLEPVTTDLTTALRWQEDGHSGMNGGGGRGRRADLLSVTAPLHTGHAGSDFEMQSTISLSSAAISSWVSQLPRSPFIAASVQSSPRVQDLTSRFMNTGIDNNTGIEINTVVETNTDMNMNSNVQVHSPQEPEGITEVNTDVNINLDVDMNSNVQIHNLQVEPEGINTDANIDPDVEMNTNVQIPHTPQAIEREGTTTEATPREETSEQPWEGQSEDSTTILASDKDSWISECSTIVASETNDDQDLASTIKKYHRSYLASHQQNQSYSSVGASRQRSFLNPRSEDQSRKKWLLTRRRGRGQRSFLNPVAKEQRRAPRGRRRMRSLLGLNGDVRSPKGKEILRDPRENGPAFQTSFQNSSDEAIGPRNRGTRAARSFLLAKGRRQNTLQASGNPSQLGNSSRPPNPSERGPVRARSYLRPGGEAKEAHESAAIINFWEHNGMTLLPKSTTMLTDYLKRRKGWVGMIVIDGEPRTLRHDHIAKYMENGVLQNISQDFILVKQAYAEHFRANYTR</sequence>
<feature type="compositionally biased region" description="Basic and acidic residues" evidence="1">
    <location>
        <begin position="848"/>
        <end position="861"/>
    </location>
</feature>
<reference evidence="2 3" key="1">
    <citation type="submission" date="2016-04" db="EMBL/GenBank/DDBJ databases">
        <title>A degradative enzymes factory behind the ericoid mycorrhizal symbiosis.</title>
        <authorList>
            <consortium name="DOE Joint Genome Institute"/>
            <person name="Martino E."/>
            <person name="Morin E."/>
            <person name="Grelet G."/>
            <person name="Kuo A."/>
            <person name="Kohler A."/>
            <person name="Daghino S."/>
            <person name="Barry K."/>
            <person name="Choi C."/>
            <person name="Cichocki N."/>
            <person name="Clum A."/>
            <person name="Copeland A."/>
            <person name="Hainaut M."/>
            <person name="Haridas S."/>
            <person name="Labutti K."/>
            <person name="Lindquist E."/>
            <person name="Lipzen A."/>
            <person name="Khouja H.-R."/>
            <person name="Murat C."/>
            <person name="Ohm R."/>
            <person name="Olson A."/>
            <person name="Spatafora J."/>
            <person name="Veneault-Fourrey C."/>
            <person name="Henrissat B."/>
            <person name="Grigoriev I."/>
            <person name="Martin F."/>
            <person name="Perotto S."/>
        </authorList>
    </citation>
    <scope>NUCLEOTIDE SEQUENCE [LARGE SCALE GENOMIC DNA]</scope>
    <source>
        <strain evidence="2 3">F</strain>
    </source>
</reference>
<feature type="region of interest" description="Disordered" evidence="1">
    <location>
        <begin position="698"/>
        <end position="739"/>
    </location>
</feature>
<dbReference type="Pfam" id="PF12520">
    <property type="entry name" value="DUF3723"/>
    <property type="match status" value="2"/>
</dbReference>
<dbReference type="OrthoDB" id="4227485at2759"/>
<accession>A0A2J6RV40</accession>
<feature type="compositionally biased region" description="Polar residues" evidence="1">
    <location>
        <begin position="775"/>
        <end position="795"/>
    </location>
</feature>
<gene>
    <name evidence="2" type="ORF">L207DRAFT_580988</name>
</gene>
<feature type="region of interest" description="Disordered" evidence="1">
    <location>
        <begin position="775"/>
        <end position="883"/>
    </location>
</feature>
<feature type="compositionally biased region" description="Basic residues" evidence="1">
    <location>
        <begin position="804"/>
        <end position="815"/>
    </location>
</feature>
<evidence type="ECO:0000256" key="1">
    <source>
        <dbReference type="SAM" id="MobiDB-lite"/>
    </source>
</evidence>
<dbReference type="STRING" id="1149755.A0A2J6RV40"/>
<dbReference type="Proteomes" id="UP000235786">
    <property type="component" value="Unassembled WGS sequence"/>
</dbReference>
<feature type="compositionally biased region" description="Polar residues" evidence="1">
    <location>
        <begin position="899"/>
        <end position="916"/>
    </location>
</feature>
<evidence type="ECO:0000313" key="3">
    <source>
        <dbReference type="Proteomes" id="UP000235786"/>
    </source>
</evidence>
<dbReference type="InterPro" id="IPR022198">
    <property type="entry name" value="DUF3723"/>
</dbReference>
<feature type="region of interest" description="Disordered" evidence="1">
    <location>
        <begin position="896"/>
        <end position="929"/>
    </location>
</feature>
<evidence type="ECO:0000313" key="2">
    <source>
        <dbReference type="EMBL" id="PMD42323.1"/>
    </source>
</evidence>
<name>A0A2J6RV40_HYAVF</name>